<dbReference type="EMBL" id="RWIU01000004">
    <property type="protein sequence ID" value="RSK42951.1"/>
    <property type="molecule type" value="Genomic_DNA"/>
</dbReference>
<keyword evidence="3" id="KW-1185">Reference proteome</keyword>
<evidence type="ECO:0000313" key="2">
    <source>
        <dbReference type="EMBL" id="RSK42951.1"/>
    </source>
</evidence>
<dbReference type="OrthoDB" id="887286at2"/>
<sequence>MKKILYTLLLSFLLACSTQAALRPAPRRAAFVAADAALTARSLQLTCYLTDVLRLSDKQAREVRRATLTELQQQKNTTSKRAVIKYDAALLRILNAGQYSTFRWLQDRQPVANLLINPDAAKVAQR</sequence>
<feature type="signal peptide" evidence="1">
    <location>
        <begin position="1"/>
        <end position="20"/>
    </location>
</feature>
<dbReference type="RefSeq" id="WP_125438957.1">
    <property type="nucleotide sequence ID" value="NZ_RWIU01000004.1"/>
</dbReference>
<dbReference type="AlphaFoldDB" id="A0A3R9NT20"/>
<accession>A0A3R9NT20</accession>
<name>A0A3R9NT20_9BACT</name>
<proteinExistence type="predicted"/>
<dbReference type="Proteomes" id="UP000270291">
    <property type="component" value="Unassembled WGS sequence"/>
</dbReference>
<protein>
    <recommendedName>
        <fullName evidence="4">DUF4296 domain-containing protein</fullName>
    </recommendedName>
</protein>
<evidence type="ECO:0008006" key="4">
    <source>
        <dbReference type="Google" id="ProtNLM"/>
    </source>
</evidence>
<gene>
    <name evidence="2" type="ORF">EI293_14250</name>
</gene>
<feature type="chain" id="PRO_5018690981" description="DUF4296 domain-containing protein" evidence="1">
    <location>
        <begin position="21"/>
        <end position="126"/>
    </location>
</feature>
<keyword evidence="1" id="KW-0732">Signal</keyword>
<evidence type="ECO:0000313" key="3">
    <source>
        <dbReference type="Proteomes" id="UP000270291"/>
    </source>
</evidence>
<reference evidence="2 3" key="1">
    <citation type="submission" date="2018-12" db="EMBL/GenBank/DDBJ databases">
        <authorList>
            <person name="Feng G."/>
            <person name="Zhu H."/>
        </authorList>
    </citation>
    <scope>NUCLEOTIDE SEQUENCE [LARGE SCALE GENOMIC DNA]</scope>
    <source>
        <strain evidence="2 3">LMG 26000</strain>
    </source>
</reference>
<organism evidence="2 3">
    <name type="scientific">Hymenobacter perfusus</name>
    <dbReference type="NCBI Taxonomy" id="1236770"/>
    <lineage>
        <taxon>Bacteria</taxon>
        <taxon>Pseudomonadati</taxon>
        <taxon>Bacteroidota</taxon>
        <taxon>Cytophagia</taxon>
        <taxon>Cytophagales</taxon>
        <taxon>Hymenobacteraceae</taxon>
        <taxon>Hymenobacter</taxon>
    </lineage>
</organism>
<dbReference type="PROSITE" id="PS51257">
    <property type="entry name" value="PROKAR_LIPOPROTEIN"/>
    <property type="match status" value="1"/>
</dbReference>
<evidence type="ECO:0000256" key="1">
    <source>
        <dbReference type="SAM" id="SignalP"/>
    </source>
</evidence>
<comment type="caution">
    <text evidence="2">The sequence shown here is derived from an EMBL/GenBank/DDBJ whole genome shotgun (WGS) entry which is preliminary data.</text>
</comment>